<dbReference type="AlphaFoldDB" id="A0A6B2L3P5"/>
<keyword evidence="3" id="KW-1133">Transmembrane helix</keyword>
<keyword evidence="3" id="KW-0812">Transmembrane</keyword>
<dbReference type="InterPro" id="IPR050177">
    <property type="entry name" value="Lipid_A_modif_metabolic_enz"/>
</dbReference>
<accession>A0A6B2L3P5</accession>
<evidence type="ECO:0000256" key="1">
    <source>
        <dbReference type="ARBA" id="ARBA00009219"/>
    </source>
</evidence>
<dbReference type="GO" id="GO:0016020">
    <property type="term" value="C:membrane"/>
    <property type="evidence" value="ECO:0007669"/>
    <property type="project" value="InterPro"/>
</dbReference>
<keyword evidence="3" id="KW-0472">Membrane</keyword>
<dbReference type="InterPro" id="IPR036291">
    <property type="entry name" value="NAD(P)-bd_dom_sf"/>
</dbReference>
<proteinExistence type="inferred from homology"/>
<dbReference type="SUPFAM" id="SSF51735">
    <property type="entry name" value="NAD(P)-binding Rossmann-fold domains"/>
    <property type="match status" value="1"/>
</dbReference>
<reference evidence="5" key="1">
    <citation type="journal article" date="2020" name="J. Eukaryot. Microbiol.">
        <title>De novo Sequencing, Assembly and Annotation of the Transcriptome for the Free-Living Testate Amoeba Arcella intermedia.</title>
        <authorList>
            <person name="Ribeiro G.M."/>
            <person name="Porfirio-Sousa A.L."/>
            <person name="Maurer-Alcala X.X."/>
            <person name="Katz L.A."/>
            <person name="Lahr D.J.G."/>
        </authorList>
    </citation>
    <scope>NUCLEOTIDE SEQUENCE</scope>
</reference>
<feature type="transmembrane region" description="Helical" evidence="3">
    <location>
        <begin position="362"/>
        <end position="381"/>
    </location>
</feature>
<feature type="transmembrane region" description="Helical" evidence="3">
    <location>
        <begin position="321"/>
        <end position="342"/>
    </location>
</feature>
<dbReference type="InterPro" id="IPR005352">
    <property type="entry name" value="Erg28"/>
</dbReference>
<dbReference type="Pfam" id="PF03694">
    <property type="entry name" value="Erg28"/>
    <property type="match status" value="1"/>
</dbReference>
<dbReference type="GO" id="GO:0016616">
    <property type="term" value="F:oxidoreductase activity, acting on the CH-OH group of donors, NAD or NADP as acceptor"/>
    <property type="evidence" value="ECO:0007669"/>
    <property type="project" value="InterPro"/>
</dbReference>
<evidence type="ECO:0000313" key="5">
    <source>
        <dbReference type="EMBL" id="NDV31569.1"/>
    </source>
</evidence>
<sequence length="440" mass="49267">MLKEKYPQVHVCGFDIRPALWGTPIDSFVLGDLGSYESVSKAIDNSVDTVFHVAALVTGPEALLYRVNVTGVENVLKACTKAGVKRVIYTSSASVVFDGVDIVDGNEDLPYQSKNLDIYNKTKAIAEKLILSANSQNLKTISLRPHSIYGPGDPEAWPRMLDTAKKGSLKWKFASDLYKSSYTYIDNICHAEILAAEKLIENKPVGGKAYNINDGVDGMLWGKVYDVSELSGRPRSSFGTIPLPFTILYYISYLFWKVGLPLGNFTPYVLKLVTTTHTYSIERAQNELSYEPVLDHKTAWKKSLSSFSDWKDKQKKQSRPWLSYWLMFVSSLSIFGALQAFYSVDTLQTRQFSLKPEQITPLCAKLFGAWTLVATVVRGVCAFNLNNAVIYRVTYFTFLVALGLYSWEFFVSKSIPLFGASMPGFVASTSLIWMTFFPPK</sequence>
<dbReference type="PANTHER" id="PTHR43245">
    <property type="entry name" value="BIFUNCTIONAL POLYMYXIN RESISTANCE PROTEIN ARNA"/>
    <property type="match status" value="1"/>
</dbReference>
<feature type="transmembrane region" description="Helical" evidence="3">
    <location>
        <begin position="417"/>
        <end position="437"/>
    </location>
</feature>
<evidence type="ECO:0000256" key="3">
    <source>
        <dbReference type="SAM" id="Phobius"/>
    </source>
</evidence>
<dbReference type="InterPro" id="IPR002225">
    <property type="entry name" value="3Beta_OHSteriod_DH/Estase"/>
</dbReference>
<dbReference type="Pfam" id="PF01073">
    <property type="entry name" value="3Beta_HSD"/>
    <property type="match status" value="1"/>
</dbReference>
<dbReference type="GO" id="GO:0006694">
    <property type="term" value="P:steroid biosynthetic process"/>
    <property type="evidence" value="ECO:0007669"/>
    <property type="project" value="InterPro"/>
</dbReference>
<organism evidence="5">
    <name type="scientific">Arcella intermedia</name>
    <dbReference type="NCBI Taxonomy" id="1963864"/>
    <lineage>
        <taxon>Eukaryota</taxon>
        <taxon>Amoebozoa</taxon>
        <taxon>Tubulinea</taxon>
        <taxon>Elardia</taxon>
        <taxon>Arcellinida</taxon>
        <taxon>Sphaerothecina</taxon>
        <taxon>Arcellidae</taxon>
        <taxon>Arcella</taxon>
    </lineage>
</organism>
<evidence type="ECO:0000259" key="4">
    <source>
        <dbReference type="Pfam" id="PF01073"/>
    </source>
</evidence>
<evidence type="ECO:0000256" key="2">
    <source>
        <dbReference type="ARBA" id="ARBA00023002"/>
    </source>
</evidence>
<name>A0A6B2L3P5_9EUKA</name>
<feature type="domain" description="3-beta hydroxysteroid dehydrogenase/isomerase" evidence="4">
    <location>
        <begin position="25"/>
        <end position="215"/>
    </location>
</feature>
<comment type="similarity">
    <text evidence="1">Belongs to the 3-beta-HSD family.</text>
</comment>
<dbReference type="PANTHER" id="PTHR43245:SF51">
    <property type="entry name" value="SHORT CHAIN DEHYDROGENASE_REDUCTASE FAMILY 42E, MEMBER 2"/>
    <property type="match status" value="1"/>
</dbReference>
<dbReference type="Gene3D" id="3.40.50.720">
    <property type="entry name" value="NAD(P)-binding Rossmann-like Domain"/>
    <property type="match status" value="1"/>
</dbReference>
<keyword evidence="2" id="KW-0560">Oxidoreductase</keyword>
<feature type="transmembrane region" description="Helical" evidence="3">
    <location>
        <begin position="393"/>
        <end position="411"/>
    </location>
</feature>
<dbReference type="EMBL" id="GIBP01002600">
    <property type="protein sequence ID" value="NDV31569.1"/>
    <property type="molecule type" value="Transcribed_RNA"/>
</dbReference>
<protein>
    <recommendedName>
        <fullName evidence="4">3-beta hydroxysteroid dehydrogenase/isomerase domain-containing protein</fullName>
    </recommendedName>
</protein>